<evidence type="ECO:0000313" key="2">
    <source>
        <dbReference type="Proteomes" id="UP000557717"/>
    </source>
</evidence>
<reference evidence="1 2" key="1">
    <citation type="submission" date="2020-08" db="EMBL/GenBank/DDBJ databases">
        <title>Genomic Encyclopedia of Type Strains, Phase IV (KMG-IV): sequencing the most valuable type-strain genomes for metagenomic binning, comparative biology and taxonomic classification.</title>
        <authorList>
            <person name="Goeker M."/>
        </authorList>
    </citation>
    <scope>NUCLEOTIDE SEQUENCE [LARGE SCALE GENOMIC DNA]</scope>
    <source>
        <strain evidence="1 2">YC6886</strain>
    </source>
</reference>
<dbReference type="EMBL" id="JACHFD010000001">
    <property type="protein sequence ID" value="MBB5349967.1"/>
    <property type="molecule type" value="Genomic_DNA"/>
</dbReference>
<gene>
    <name evidence="1" type="ORF">HNR46_000188</name>
</gene>
<dbReference type="Proteomes" id="UP000557717">
    <property type="component" value="Unassembled WGS sequence"/>
</dbReference>
<dbReference type="RefSeq" id="WP_184014893.1">
    <property type="nucleotide sequence ID" value="NZ_JACHFD010000001.1"/>
</dbReference>
<comment type="caution">
    <text evidence="1">The sequence shown here is derived from an EMBL/GenBank/DDBJ whole genome shotgun (WGS) entry which is preliminary data.</text>
</comment>
<evidence type="ECO:0000313" key="1">
    <source>
        <dbReference type="EMBL" id="MBB5349967.1"/>
    </source>
</evidence>
<organism evidence="1 2">
    <name type="scientific">Haloferula luteola</name>
    <dbReference type="NCBI Taxonomy" id="595692"/>
    <lineage>
        <taxon>Bacteria</taxon>
        <taxon>Pseudomonadati</taxon>
        <taxon>Verrucomicrobiota</taxon>
        <taxon>Verrucomicrobiia</taxon>
        <taxon>Verrucomicrobiales</taxon>
        <taxon>Verrucomicrobiaceae</taxon>
        <taxon>Haloferula</taxon>
    </lineage>
</organism>
<name>A0A840UUU1_9BACT</name>
<dbReference type="AlphaFoldDB" id="A0A840UUU1"/>
<sequence length="80" mass="9052">MWIDLDSSTLLLAIPHPPHVCFDGLHLRQGYGGQVLQFRGLDEPACAKAPADMLDVLFSDEARHLFRLYYGRAHGWGQLF</sequence>
<protein>
    <submittedName>
        <fullName evidence="1">Uncharacterized protein</fullName>
    </submittedName>
</protein>
<proteinExistence type="predicted"/>
<keyword evidence="2" id="KW-1185">Reference proteome</keyword>
<accession>A0A840UUU1</accession>